<feature type="domain" description="SaeA N-terminal" evidence="2">
    <location>
        <begin position="15"/>
        <end position="75"/>
    </location>
</feature>
<dbReference type="EMBL" id="ALQB01000308">
    <property type="protein sequence ID" value="EJZ04231.1"/>
    <property type="molecule type" value="Genomic_DNA"/>
</dbReference>
<proteinExistence type="predicted"/>
<evidence type="ECO:0000256" key="1">
    <source>
        <dbReference type="SAM" id="MobiDB-lite"/>
    </source>
</evidence>
<dbReference type="Pfam" id="PF25831">
    <property type="entry name" value="SaeA_1st"/>
    <property type="match status" value="1"/>
</dbReference>
<comment type="caution">
    <text evidence="4">The sequence shown here is derived from an EMBL/GenBank/DDBJ whole genome shotgun (WGS) entry which is preliminary data.</text>
</comment>
<evidence type="ECO:0000259" key="3">
    <source>
        <dbReference type="Pfam" id="PF25832"/>
    </source>
</evidence>
<dbReference type="HOGENOM" id="CLU_1247694_0_0_11"/>
<evidence type="ECO:0000259" key="2">
    <source>
        <dbReference type="Pfam" id="PF25831"/>
    </source>
</evidence>
<feature type="domain" description="SaeA first Fn3-like" evidence="3">
    <location>
        <begin position="168"/>
        <end position="221"/>
    </location>
</feature>
<feature type="compositionally biased region" description="Low complexity" evidence="1">
    <location>
        <begin position="110"/>
        <end position="130"/>
    </location>
</feature>
<feature type="region of interest" description="Disordered" evidence="1">
    <location>
        <begin position="79"/>
        <end position="144"/>
    </location>
</feature>
<accession>K0UBE5</accession>
<dbReference type="InterPro" id="IPR058695">
    <property type="entry name" value="SaeA_N"/>
</dbReference>
<feature type="non-terminal residue" evidence="4">
    <location>
        <position position="222"/>
    </location>
</feature>
<dbReference type="AlphaFoldDB" id="K0UBE5"/>
<sequence>MNEPRPTSDPDDDPRLAPLLAWRQQLLDSGAVAPRSFKEAHVRLVLRSGLTDVERIRAMLPGSVAEHAEDMARVLAELGGGSTEPDAASGRHRSGQSVPEARPEPRPEPEATAESATETVEQPVAQEPPVVATPPAAPPPAETPLSAADFAAFTFAAQQPPQHNIALRRRPDGAALDLSWPAYESAGAVVLYRLVSAEGDAPYSPDRADLVAATAIPYAEDA</sequence>
<protein>
    <submittedName>
        <fullName evidence="4">Uncharacterized protein</fullName>
    </submittedName>
</protein>
<name>K0UBE5_MYCFO</name>
<dbReference type="Proteomes" id="UP000006043">
    <property type="component" value="Unassembled WGS sequence"/>
</dbReference>
<evidence type="ECO:0000313" key="5">
    <source>
        <dbReference type="Proteomes" id="UP000006043"/>
    </source>
</evidence>
<dbReference type="Pfam" id="PF25832">
    <property type="entry name" value="Fn3_SaeA_2nd"/>
    <property type="match status" value="1"/>
</dbReference>
<gene>
    <name evidence="4" type="ORF">MFORT_31346</name>
</gene>
<organism evidence="4 5">
    <name type="scientific">Mycolicibacterium fortuitum subsp. fortuitum DSM 46621 = ATCC 6841 = JCM 6387</name>
    <dbReference type="NCBI Taxonomy" id="1214102"/>
    <lineage>
        <taxon>Bacteria</taxon>
        <taxon>Bacillati</taxon>
        <taxon>Actinomycetota</taxon>
        <taxon>Actinomycetes</taxon>
        <taxon>Mycobacteriales</taxon>
        <taxon>Mycobacteriaceae</taxon>
        <taxon>Mycolicibacterium</taxon>
    </lineage>
</organism>
<evidence type="ECO:0000313" key="4">
    <source>
        <dbReference type="EMBL" id="EJZ04231.1"/>
    </source>
</evidence>
<reference evidence="4 5" key="1">
    <citation type="journal article" date="2012" name="J. Bacteriol.">
        <title>Complete Genome Sequence of Mycobacterium fortuitum subsp. fortuitum Type Strain DSM46621.</title>
        <authorList>
            <person name="Ho Y.S."/>
            <person name="Adroub S.A."/>
            <person name="Aleisa F."/>
            <person name="Mahmood H."/>
            <person name="Othoum G."/>
            <person name="Rashid F."/>
            <person name="Zaher M."/>
            <person name="Ali S."/>
            <person name="Bitter W."/>
            <person name="Pain A."/>
            <person name="Abdallah A.M."/>
        </authorList>
    </citation>
    <scope>NUCLEOTIDE SEQUENCE [LARGE SCALE GENOMIC DNA]</scope>
    <source>
        <strain evidence="5">DSM46621</strain>
    </source>
</reference>
<feature type="compositionally biased region" description="Pro residues" evidence="1">
    <location>
        <begin position="131"/>
        <end position="142"/>
    </location>
</feature>
<dbReference type="InterPro" id="IPR058691">
    <property type="entry name" value="Fn3_SaeA_1st"/>
</dbReference>